<dbReference type="Gene3D" id="2.80.10.50">
    <property type="match status" value="4"/>
</dbReference>
<feature type="domain" description="Fascin-like" evidence="5">
    <location>
        <begin position="266"/>
        <end position="367"/>
    </location>
</feature>
<dbReference type="SUPFAM" id="SSF50405">
    <property type="entry name" value="Actin-crosslinking proteins"/>
    <property type="match status" value="3"/>
</dbReference>
<dbReference type="EMBL" id="GGYP01007572">
    <property type="protein sequence ID" value="MDE52343.1"/>
    <property type="molecule type" value="Transcribed_RNA"/>
</dbReference>
<keyword evidence="3" id="KW-0009">Actin-binding</keyword>
<gene>
    <name evidence="6" type="primary">sn</name>
    <name evidence="6" type="ORF">g.8211</name>
</gene>
<feature type="region of interest" description="Disordered" evidence="4">
    <location>
        <begin position="710"/>
        <end position="791"/>
    </location>
</feature>
<name>A0A6G1SR25_9ACAR</name>
<evidence type="ECO:0000313" key="6">
    <source>
        <dbReference type="EMBL" id="MDE52343.1"/>
    </source>
</evidence>
<feature type="compositionally biased region" description="Low complexity" evidence="4">
    <location>
        <begin position="52"/>
        <end position="61"/>
    </location>
</feature>
<dbReference type="GO" id="GO:0051015">
    <property type="term" value="F:actin filament binding"/>
    <property type="evidence" value="ECO:0007669"/>
    <property type="project" value="InterPro"/>
</dbReference>
<accession>A0A6G1SR25</accession>
<feature type="compositionally biased region" description="Low complexity" evidence="4">
    <location>
        <begin position="710"/>
        <end position="737"/>
    </location>
</feature>
<reference evidence="6" key="1">
    <citation type="submission" date="2018-10" db="EMBL/GenBank/DDBJ databases">
        <title>Transcriptome assembly of Aceria tosichella (Wheat curl mite) Type 2.</title>
        <authorList>
            <person name="Scully E.D."/>
            <person name="Geib S.M."/>
            <person name="Palmer N.A."/>
            <person name="Gupta A.K."/>
            <person name="Sarath G."/>
            <person name="Tatineni S."/>
        </authorList>
    </citation>
    <scope>NUCLEOTIDE SEQUENCE</scope>
    <source>
        <strain evidence="6">LincolnNE</strain>
    </source>
</reference>
<feature type="compositionally biased region" description="Polar residues" evidence="4">
    <location>
        <begin position="738"/>
        <end position="778"/>
    </location>
</feature>
<dbReference type="GO" id="GO:0005737">
    <property type="term" value="C:cytoplasm"/>
    <property type="evidence" value="ECO:0007669"/>
    <property type="project" value="UniProtKB-SubCell"/>
</dbReference>
<feature type="domain" description="Fascin-like" evidence="5">
    <location>
        <begin position="132"/>
        <end position="219"/>
    </location>
</feature>
<evidence type="ECO:0000256" key="2">
    <source>
        <dbReference type="ARBA" id="ARBA00022490"/>
    </source>
</evidence>
<dbReference type="InterPro" id="IPR022768">
    <property type="entry name" value="Fascin-like_dom"/>
</dbReference>
<evidence type="ECO:0000256" key="3">
    <source>
        <dbReference type="ARBA" id="ARBA00023203"/>
    </source>
</evidence>
<proteinExistence type="predicted"/>
<organism evidence="6">
    <name type="scientific">Aceria tosichella</name>
    <name type="common">wheat curl mite</name>
    <dbReference type="NCBI Taxonomy" id="561515"/>
    <lineage>
        <taxon>Eukaryota</taxon>
        <taxon>Metazoa</taxon>
        <taxon>Ecdysozoa</taxon>
        <taxon>Arthropoda</taxon>
        <taxon>Chelicerata</taxon>
        <taxon>Arachnida</taxon>
        <taxon>Acari</taxon>
        <taxon>Acariformes</taxon>
        <taxon>Trombidiformes</taxon>
        <taxon>Prostigmata</taxon>
        <taxon>Eupodina</taxon>
        <taxon>Eriophyoidea</taxon>
        <taxon>Eriophyidae</taxon>
        <taxon>Eriophyinae</taxon>
        <taxon>Aceriini</taxon>
        <taxon>Aceria</taxon>
    </lineage>
</organism>
<feature type="region of interest" description="Disordered" evidence="4">
    <location>
        <begin position="42"/>
        <end position="90"/>
    </location>
</feature>
<dbReference type="FunFam" id="2.80.10.50:FF:000008">
    <property type="entry name" value="Fascin"/>
    <property type="match status" value="1"/>
</dbReference>
<dbReference type="InterPro" id="IPR008999">
    <property type="entry name" value="Actin-crosslinking"/>
</dbReference>
<evidence type="ECO:0000256" key="4">
    <source>
        <dbReference type="SAM" id="MobiDB-lite"/>
    </source>
</evidence>
<dbReference type="Pfam" id="PF06268">
    <property type="entry name" value="Fascin"/>
    <property type="match status" value="2"/>
</dbReference>
<evidence type="ECO:0000256" key="1">
    <source>
        <dbReference type="ARBA" id="ARBA00004496"/>
    </source>
</evidence>
<dbReference type="AlphaFoldDB" id="A0A6G1SR25"/>
<feature type="compositionally biased region" description="Low complexity" evidence="4">
    <location>
        <begin position="69"/>
        <end position="83"/>
    </location>
</feature>
<dbReference type="GO" id="GO:0030674">
    <property type="term" value="F:protein-macromolecule adaptor activity"/>
    <property type="evidence" value="ECO:0007669"/>
    <property type="project" value="InterPro"/>
</dbReference>
<comment type="subcellular location">
    <subcellularLocation>
        <location evidence="1">Cytoplasm</location>
    </subcellularLocation>
</comment>
<sequence>MWSSTVGLVNGKHRYLTAETFGFKISSNGQQLKRRQQWTIEPFPENIGPDGSISSAASVSSQCPTIPSQQHYQQQQQASPNQQYTTASQDHNNDPCILTLAGPLIASSLSSIKSSSNGSSNSDQDACGEEHENVAIKSHLNKYLAVDSFGNVTCDSDEKTENARFTITICSMSQGRSKEEHIFWAFKNVERGYYLGTTDDGMICCNAKMPKSRAELWHLHLLPARGASFFAIKSLGRKRFARVVADDSNVIHKNNNNKDSFDSPLQVQLDANISWGAATLFQFKYYEDGRYSLLTSDDKLLTNEGRCINWKPANDSSLPPQECLFTLEYHSGYLAFRDSFSQYLAAAGRSSILRSRSIGVSRDELFVFEGVPIQVSMKATFNNRWVSIKQGVDLSANQTETTDKFETFQLTYHKQTQNWSIMTYDCNYWTISQNTNTVSVCRPGDYEGLTRGQFRLIWSDLDASFRVKHVDINRQERWIAARKSGQLFLATSANQEPVKFVMRFQSRRLLNLRPIEGSGFVGLKSASSKHLEANKAWPDSIEIEYSELPSSVAIATGSVGVGCNRLVVSTAASSGLANQTMHQANSSNNGGITNEQKVINVFNVKLNSTKTGLDVFDKIKSNHEFETAKQQKQQLLEQKKTTTETCASATSATNQTLMDDLIGCNGGGIDANNNCMESAYEKDTNSGGVEMTSAPSVASIINSFSSSTKITSSQSSSVTNNEQQQQQNGSPRQQTQSIRQVNSAVSKLASSFEVGNSSSSAQQHQTANNNGPTLNQTEAGPILSSCSAPLDSSSSQQEIGKAVGAIGNSSGVVDQVAQFECCYMKMKANNKYLVVGDGNDSSSIICDATNKACAQAWILELRSHNSIAIRACDNHAYMQMGTNGTIFLSRCDPKDASLWEF</sequence>
<keyword evidence="2" id="KW-0963">Cytoplasm</keyword>
<evidence type="ECO:0000259" key="5">
    <source>
        <dbReference type="Pfam" id="PF06268"/>
    </source>
</evidence>
<protein>
    <submittedName>
        <fullName evidence="6">Protein singed</fullName>
    </submittedName>
</protein>